<gene>
    <name evidence="1" type="ORF">FloV-SA2_00139</name>
</gene>
<reference evidence="1" key="1">
    <citation type="submission" date="2024-03" db="EMBL/GenBank/DDBJ databases">
        <title>Eukaryotic viruses encode the ribosomal protein eL40.</title>
        <authorList>
            <person name="Thomy J."/>
            <person name="Schvarcz C.R."/>
            <person name="McBeain K.A."/>
            <person name="Edwards K.F."/>
            <person name="Steward G.F."/>
        </authorList>
    </citation>
    <scope>NUCLEOTIDE SEQUENCE</scope>
    <source>
        <strain evidence="1">FloV-SA2</strain>
    </source>
</reference>
<proteinExistence type="predicted"/>
<dbReference type="GO" id="GO:0046782">
    <property type="term" value="P:regulation of viral transcription"/>
    <property type="evidence" value="ECO:0007669"/>
    <property type="project" value="InterPro"/>
</dbReference>
<evidence type="ECO:0000313" key="1">
    <source>
        <dbReference type="EMBL" id="XDO01958.1"/>
    </source>
</evidence>
<protein>
    <submittedName>
        <fullName evidence="1">Late Transcription Factor Vltf3</fullName>
    </submittedName>
</protein>
<dbReference type="Pfam" id="PF04947">
    <property type="entry name" value="Pox_VLTF3"/>
    <property type="match status" value="1"/>
</dbReference>
<organism evidence="1">
    <name type="scientific">Florenciella sp. virus SA2</name>
    <dbReference type="NCBI Taxonomy" id="3240092"/>
    <lineage>
        <taxon>Viruses</taxon>
    </lineage>
</organism>
<accession>A0AB39J9X4</accession>
<dbReference type="InterPro" id="IPR007031">
    <property type="entry name" value="Poxvirus_VLTF3"/>
</dbReference>
<sequence>MSQKLEETLCNLFIDIQLPYSKYCPSDRVNFLNYYYTLYKLCELLGETKYLRSFSNVERAKENRTRRNMEKNM</sequence>
<dbReference type="EMBL" id="PP542043">
    <property type="protein sequence ID" value="XDO01958.1"/>
    <property type="molecule type" value="Genomic_DNA"/>
</dbReference>
<name>A0AB39J9X4_9VIRU</name>